<evidence type="ECO:0000313" key="2">
    <source>
        <dbReference type="EMBL" id="AOJ01454.1"/>
    </source>
</evidence>
<reference evidence="2 3" key="1">
    <citation type="submission" date="2015-12" db="EMBL/GenBank/DDBJ databases">
        <title>Diversity of Burkholderia near neighbor genomes.</title>
        <authorList>
            <person name="Sahl J."/>
            <person name="Wagner D."/>
            <person name="Keim P."/>
        </authorList>
    </citation>
    <scope>NUCLEOTIDE SEQUENCE [LARGE SCALE GENOMIC DNA]</scope>
    <source>
        <strain evidence="2 3">BDU6</strain>
    </source>
</reference>
<dbReference type="Proteomes" id="UP000062519">
    <property type="component" value="Chromosome 1"/>
</dbReference>
<gene>
    <name evidence="2" type="ORF">WS70_06115</name>
</gene>
<proteinExistence type="predicted"/>
<evidence type="ECO:0000256" key="1">
    <source>
        <dbReference type="SAM" id="MobiDB-lite"/>
    </source>
</evidence>
<accession>A0A1B4FCS6</accession>
<feature type="compositionally biased region" description="Basic residues" evidence="1">
    <location>
        <begin position="42"/>
        <end position="52"/>
    </location>
</feature>
<protein>
    <submittedName>
        <fullName evidence="2">Uncharacterized protein</fullName>
    </submittedName>
</protein>
<dbReference type="AlphaFoldDB" id="A0A1B4FCS6"/>
<dbReference type="EMBL" id="CP013386">
    <property type="protein sequence ID" value="AOJ01454.1"/>
    <property type="molecule type" value="Genomic_DNA"/>
</dbReference>
<evidence type="ECO:0000313" key="3">
    <source>
        <dbReference type="Proteomes" id="UP000062519"/>
    </source>
</evidence>
<sequence>MTAAARIAAARDRRRNGWLPANDADGNEIRGGKQSGMTSVRQPRRRAIRRAQRNGQTTPENVYNGENRQETNAYRHSAQR</sequence>
<name>A0A1B4FCS6_9BURK</name>
<dbReference type="KEGG" id="buu:WS70_06115"/>
<organism evidence="2 3">
    <name type="scientific">Burkholderia mayonis</name>
    <dbReference type="NCBI Taxonomy" id="1385591"/>
    <lineage>
        <taxon>Bacteria</taxon>
        <taxon>Pseudomonadati</taxon>
        <taxon>Pseudomonadota</taxon>
        <taxon>Betaproteobacteria</taxon>
        <taxon>Burkholderiales</taxon>
        <taxon>Burkholderiaceae</taxon>
        <taxon>Burkholderia</taxon>
        <taxon>pseudomallei group</taxon>
    </lineage>
</organism>
<keyword evidence="3" id="KW-1185">Reference proteome</keyword>
<feature type="region of interest" description="Disordered" evidence="1">
    <location>
        <begin position="1"/>
        <end position="80"/>
    </location>
</feature>
<feature type="compositionally biased region" description="Polar residues" evidence="1">
    <location>
        <begin position="54"/>
        <end position="80"/>
    </location>
</feature>